<evidence type="ECO:0000313" key="3">
    <source>
        <dbReference type="EMBL" id="PEG34227.1"/>
    </source>
</evidence>
<dbReference type="Gene3D" id="3.10.310.30">
    <property type="match status" value="1"/>
</dbReference>
<dbReference type="Pfam" id="PF02272">
    <property type="entry name" value="DHHA1"/>
    <property type="match status" value="1"/>
</dbReference>
<protein>
    <submittedName>
        <fullName evidence="3">Phosphoesterase</fullName>
    </submittedName>
</protein>
<dbReference type="Gene3D" id="3.90.1640.10">
    <property type="entry name" value="inorganic pyrophosphatase (n-terminal core)"/>
    <property type="match status" value="1"/>
</dbReference>
<evidence type="ECO:0000313" key="4">
    <source>
        <dbReference type="Proteomes" id="UP000220914"/>
    </source>
</evidence>
<dbReference type="AlphaFoldDB" id="A0A2A7MRT5"/>
<dbReference type="EMBL" id="PDCP01000072">
    <property type="protein sequence ID" value="PEG34227.1"/>
    <property type="molecule type" value="Genomic_DNA"/>
</dbReference>
<feature type="domain" description="DHHA1" evidence="2">
    <location>
        <begin position="277"/>
        <end position="348"/>
    </location>
</feature>
<accession>A0A2A7MRT5</accession>
<dbReference type="GO" id="GO:0003676">
    <property type="term" value="F:nucleic acid binding"/>
    <property type="evidence" value="ECO:0007669"/>
    <property type="project" value="InterPro"/>
</dbReference>
<dbReference type="Proteomes" id="UP000220914">
    <property type="component" value="Unassembled WGS sequence"/>
</dbReference>
<reference evidence="3 4" key="1">
    <citation type="submission" date="2017-10" db="EMBL/GenBank/DDBJ databases">
        <title>The new phylogeny of genus Mycobacterium.</title>
        <authorList>
            <person name="Tortoli E."/>
            <person name="Trovato A."/>
            <person name="Cirillo D.M."/>
        </authorList>
    </citation>
    <scope>NUCLEOTIDE SEQUENCE [LARGE SCALE GENOMIC DNA]</scope>
    <source>
        <strain evidence="3 4">CCUG37673</strain>
    </source>
</reference>
<dbReference type="InterPro" id="IPR038763">
    <property type="entry name" value="DHH_sf"/>
</dbReference>
<name>A0A2A7MRT5_MYCAG</name>
<comment type="caution">
    <text evidence="3">The sequence shown here is derived from an EMBL/GenBank/DDBJ whole genome shotgun (WGS) entry which is preliminary data.</text>
</comment>
<organism evidence="3 4">
    <name type="scientific">Mycolicibacterium agri</name>
    <name type="common">Mycobacterium agri</name>
    <dbReference type="NCBI Taxonomy" id="36811"/>
    <lineage>
        <taxon>Bacteria</taxon>
        <taxon>Bacillati</taxon>
        <taxon>Actinomycetota</taxon>
        <taxon>Actinomycetes</taxon>
        <taxon>Mycobacteriales</taxon>
        <taxon>Mycobacteriaceae</taxon>
        <taxon>Mycolicibacterium</taxon>
    </lineage>
</organism>
<dbReference type="InterPro" id="IPR051319">
    <property type="entry name" value="Oligoribo/pAp-PDE_c-di-AMP_PDE"/>
</dbReference>
<dbReference type="InterPro" id="IPR003156">
    <property type="entry name" value="DHHA1_dom"/>
</dbReference>
<dbReference type="PANTHER" id="PTHR47618">
    <property type="entry name" value="BIFUNCTIONAL OLIGORIBONUCLEASE AND PAP PHOSPHATASE NRNA"/>
    <property type="match status" value="1"/>
</dbReference>
<gene>
    <name evidence="3" type="ORF">CQY20_26570</name>
</gene>
<keyword evidence="4" id="KW-1185">Reference proteome</keyword>
<dbReference type="Pfam" id="PF01368">
    <property type="entry name" value="DHH"/>
    <property type="match status" value="1"/>
</dbReference>
<evidence type="ECO:0000259" key="2">
    <source>
        <dbReference type="Pfam" id="PF02272"/>
    </source>
</evidence>
<dbReference type="OrthoDB" id="9803668at2"/>
<sequence>MRTRTVSRGRRVPAGSWTTSETLRTPLTAIDPKFDEEVVGERVDARAAADLLASAGSVSVVCHVYPDADTIGAGLALALVLDHAGKDVEVAFAAPDRLPESLQSLPGVHLMIPPDDMRRDADLVVTVDIPSLNRLGSLQELAYPGREVLVIDHHASNRLFGTANYVDPSADSTTVLVAELLDAWGKPIDLRVAHCLYAGLTTDTGSFRWASARAHRLAARLVDLGVDNASISRTLLDTHPFAWLPMLSRVLASATLLPDAAEGRGLVYAIVRHEEWANARPEEVESVVDIVRTTEQAEVAAVFKEIEPGHWSVSMRAKSMDLSTVASAFGGGGHPHAAGYSTTGSADDVVQALYVALG</sequence>
<evidence type="ECO:0000259" key="1">
    <source>
        <dbReference type="Pfam" id="PF01368"/>
    </source>
</evidence>
<feature type="domain" description="DDH" evidence="1">
    <location>
        <begin position="58"/>
        <end position="199"/>
    </location>
</feature>
<dbReference type="InterPro" id="IPR001667">
    <property type="entry name" value="DDH_dom"/>
</dbReference>
<dbReference type="PANTHER" id="PTHR47618:SF1">
    <property type="entry name" value="BIFUNCTIONAL OLIGORIBONUCLEASE AND PAP PHOSPHATASE NRNA"/>
    <property type="match status" value="1"/>
</dbReference>
<dbReference type="SUPFAM" id="SSF64182">
    <property type="entry name" value="DHH phosphoesterases"/>
    <property type="match status" value="1"/>
</dbReference>
<proteinExistence type="predicted"/>